<evidence type="ECO:0000256" key="4">
    <source>
        <dbReference type="PROSITE-ProRule" id="PRU00433"/>
    </source>
</evidence>
<accession>A0A927IH15</accession>
<organism evidence="8 9">
    <name type="scientific">Pelagicoccus enzymogenes</name>
    <dbReference type="NCBI Taxonomy" id="2773457"/>
    <lineage>
        <taxon>Bacteria</taxon>
        <taxon>Pseudomonadati</taxon>
        <taxon>Verrucomicrobiota</taxon>
        <taxon>Opitutia</taxon>
        <taxon>Puniceicoccales</taxon>
        <taxon>Pelagicoccaceae</taxon>
        <taxon>Pelagicoccus</taxon>
    </lineage>
</organism>
<feature type="compositionally biased region" description="Acidic residues" evidence="5">
    <location>
        <begin position="844"/>
        <end position="857"/>
    </location>
</feature>
<reference evidence="8" key="1">
    <citation type="submission" date="2020-09" db="EMBL/GenBank/DDBJ databases">
        <title>Pelagicoccus enzymogenes sp. nov. with an EPS production, isolated from marine sediment.</title>
        <authorList>
            <person name="Feng X."/>
        </authorList>
    </citation>
    <scope>NUCLEOTIDE SEQUENCE</scope>
    <source>
        <strain evidence="8">NFK12</strain>
    </source>
</reference>
<keyword evidence="2 4" id="KW-0479">Metal-binding</keyword>
<dbReference type="Gene3D" id="1.25.10.10">
    <property type="entry name" value="Leucine-rich Repeat Variant"/>
    <property type="match status" value="1"/>
</dbReference>
<dbReference type="RefSeq" id="WP_191616861.1">
    <property type="nucleotide sequence ID" value="NZ_JACYFG010000013.1"/>
</dbReference>
<protein>
    <submittedName>
        <fullName evidence="8">C-type cytochrome</fullName>
    </submittedName>
</protein>
<dbReference type="PANTHER" id="PTHR33546:SF1">
    <property type="entry name" value="LARGE, MULTIFUNCTIONAL SECRETED PROTEIN"/>
    <property type="match status" value="1"/>
</dbReference>
<dbReference type="SUPFAM" id="SSF46626">
    <property type="entry name" value="Cytochrome c"/>
    <property type="match status" value="1"/>
</dbReference>
<dbReference type="SUPFAM" id="SSF50952">
    <property type="entry name" value="Soluble quinoprotein glucose dehydrogenase"/>
    <property type="match status" value="1"/>
</dbReference>
<dbReference type="Gene3D" id="1.10.760.10">
    <property type="entry name" value="Cytochrome c-like domain"/>
    <property type="match status" value="1"/>
</dbReference>
<dbReference type="Pfam" id="PF23500">
    <property type="entry name" value="DUF7133"/>
    <property type="match status" value="1"/>
</dbReference>
<evidence type="ECO:0000256" key="2">
    <source>
        <dbReference type="ARBA" id="ARBA00022723"/>
    </source>
</evidence>
<feature type="domain" description="Cytochrome c" evidence="7">
    <location>
        <begin position="725"/>
        <end position="817"/>
    </location>
</feature>
<gene>
    <name evidence="8" type="ORF">IEN85_09530</name>
</gene>
<dbReference type="InterPro" id="IPR055557">
    <property type="entry name" value="DUF7133"/>
</dbReference>
<feature type="chain" id="PRO_5037830345" evidence="6">
    <location>
        <begin position="30"/>
        <end position="857"/>
    </location>
</feature>
<dbReference type="PANTHER" id="PTHR33546">
    <property type="entry name" value="LARGE, MULTIFUNCTIONAL SECRETED PROTEIN-RELATED"/>
    <property type="match status" value="1"/>
</dbReference>
<dbReference type="GO" id="GO:0009055">
    <property type="term" value="F:electron transfer activity"/>
    <property type="evidence" value="ECO:0007669"/>
    <property type="project" value="InterPro"/>
</dbReference>
<proteinExistence type="predicted"/>
<dbReference type="GO" id="GO:0046872">
    <property type="term" value="F:metal ion binding"/>
    <property type="evidence" value="ECO:0007669"/>
    <property type="project" value="UniProtKB-KW"/>
</dbReference>
<dbReference type="PROSITE" id="PS51007">
    <property type="entry name" value="CYTC"/>
    <property type="match status" value="1"/>
</dbReference>
<dbReference type="Gene3D" id="2.120.10.30">
    <property type="entry name" value="TolB, C-terminal domain"/>
    <property type="match status" value="1"/>
</dbReference>
<dbReference type="EMBL" id="JACYFG010000013">
    <property type="protein sequence ID" value="MBD5779731.1"/>
    <property type="molecule type" value="Genomic_DNA"/>
</dbReference>
<keyword evidence="6" id="KW-0732">Signal</keyword>
<evidence type="ECO:0000313" key="8">
    <source>
        <dbReference type="EMBL" id="MBD5779731.1"/>
    </source>
</evidence>
<evidence type="ECO:0000313" key="9">
    <source>
        <dbReference type="Proteomes" id="UP000622317"/>
    </source>
</evidence>
<dbReference type="InterPro" id="IPR011989">
    <property type="entry name" value="ARM-like"/>
</dbReference>
<evidence type="ECO:0000256" key="3">
    <source>
        <dbReference type="ARBA" id="ARBA00023004"/>
    </source>
</evidence>
<dbReference type="InterPro" id="IPR009056">
    <property type="entry name" value="Cyt_c-like_dom"/>
</dbReference>
<sequence length="857" mass="94177">MPTPPKKIPAALVSLVLLAAGSTHLNAQAGDQRDRAGQVQEEVWKEIDVPPAPILTPEEAMQSFYIEPGYRLELVAAEPLVNDPVAIAWDEHGRLWAAEMWAYMPDVDGTGEHEPVSRVVILEDEDGDGKMDRSTVYLDRLVMPRAISIVKGGALIADPPNLYFCQDTDGDLIADSKSVVARYAAEGNVEHAENGLLRGLDNWLYNAKSSRRLKFEGGRIQEQATKFRGQWGITQDDYGRLYYNTNSFYLYGDMVPSENVSQHPGREARAGMSFPVVPDRTVHPARVTPGVNRGYREGVLNPDFRLNTVTAVSAPTIARGHRYPDHVQGGAFIPEPSGNVVSRFELHVDGLEVKAEKALHSHPKWGDIEFLSSTDERFRPVATAVGPDGFVYVVDMYRGILQHKTYLTTFLRKQIIERGLDQPVGLGRIYRIVHESDDKSREGPELANLPPTELVPYLAHQNGWVRDTAQRLIVDSQSQAPELLQSLVKSTAIGSELGRIHALWTLEGLGAIDLDTLAFAYQKGSGWIQTNVLRISNPLLNAAKKNNHPLWSIYEQSLRHPSRRVKLQAVSLLSAINVESYRLNAITSLDAGTLADPYFIDAIVSALHRQEVQFLESATAHSDPAKLSPIVSALSEAIFRAKDSDSAARYIEIALSESTSSSLRSAIVDGFEIPLGGKNVRPLKLAKAPSPLPAPGTPLFQAFTWLDKIDPDAVVEFQYSDADLAGMERGKASYANLCAICHNQNGEGTPSLAPTLVGSEWVTGSKERLALVVGQGLTGPIEVNGELWNSTMPPHAQHPALTGEKLNDLLNYLRGSWGNNASPFGAGEARSYLEKHNERSEPWTAEELDELDLSEES</sequence>
<feature type="region of interest" description="Disordered" evidence="5">
    <location>
        <begin position="833"/>
        <end position="857"/>
    </location>
</feature>
<dbReference type="InterPro" id="IPR011041">
    <property type="entry name" value="Quinoprot_gluc/sorb_DH_b-prop"/>
</dbReference>
<keyword evidence="9" id="KW-1185">Reference proteome</keyword>
<dbReference type="Proteomes" id="UP000622317">
    <property type="component" value="Unassembled WGS sequence"/>
</dbReference>
<keyword evidence="1 4" id="KW-0349">Heme</keyword>
<feature type="signal peptide" evidence="6">
    <location>
        <begin position="1"/>
        <end position="29"/>
    </location>
</feature>
<dbReference type="InterPro" id="IPR011042">
    <property type="entry name" value="6-blade_b-propeller_TolB-like"/>
</dbReference>
<evidence type="ECO:0000256" key="6">
    <source>
        <dbReference type="SAM" id="SignalP"/>
    </source>
</evidence>
<name>A0A927IH15_9BACT</name>
<dbReference type="Pfam" id="PF00034">
    <property type="entry name" value="Cytochrom_C"/>
    <property type="match status" value="1"/>
</dbReference>
<dbReference type="InterPro" id="IPR036909">
    <property type="entry name" value="Cyt_c-like_dom_sf"/>
</dbReference>
<comment type="caution">
    <text evidence="8">The sequence shown here is derived from an EMBL/GenBank/DDBJ whole genome shotgun (WGS) entry which is preliminary data.</text>
</comment>
<dbReference type="AlphaFoldDB" id="A0A927IH15"/>
<evidence type="ECO:0000256" key="1">
    <source>
        <dbReference type="ARBA" id="ARBA00022617"/>
    </source>
</evidence>
<keyword evidence="3 4" id="KW-0408">Iron</keyword>
<evidence type="ECO:0000259" key="7">
    <source>
        <dbReference type="PROSITE" id="PS51007"/>
    </source>
</evidence>
<evidence type="ECO:0000256" key="5">
    <source>
        <dbReference type="SAM" id="MobiDB-lite"/>
    </source>
</evidence>
<dbReference type="GO" id="GO:0020037">
    <property type="term" value="F:heme binding"/>
    <property type="evidence" value="ECO:0007669"/>
    <property type="project" value="InterPro"/>
</dbReference>